<dbReference type="EMBL" id="CAKOES020002475">
    <property type="protein sequence ID" value="CAH2331138.1"/>
    <property type="molecule type" value="Genomic_DNA"/>
</dbReference>
<feature type="region of interest" description="Disordered" evidence="1">
    <location>
        <begin position="31"/>
        <end position="61"/>
    </location>
</feature>
<accession>A0AAD1TMK1</accession>
<gene>
    <name evidence="2" type="ORF">PECUL_23A040510</name>
</gene>
<evidence type="ECO:0000313" key="2">
    <source>
        <dbReference type="EMBL" id="CAH2331138.1"/>
    </source>
</evidence>
<proteinExistence type="predicted"/>
<evidence type="ECO:0000313" key="3">
    <source>
        <dbReference type="Proteomes" id="UP001295444"/>
    </source>
</evidence>
<protein>
    <submittedName>
        <fullName evidence="2">Uncharacterized protein</fullName>
    </submittedName>
</protein>
<comment type="caution">
    <text evidence="2">The sequence shown here is derived from an EMBL/GenBank/DDBJ whole genome shotgun (WGS) entry which is preliminary data.</text>
</comment>
<dbReference type="Proteomes" id="UP001295444">
    <property type="component" value="Unassembled WGS sequence"/>
</dbReference>
<evidence type="ECO:0000256" key="1">
    <source>
        <dbReference type="SAM" id="MobiDB-lite"/>
    </source>
</evidence>
<feature type="compositionally biased region" description="Basic and acidic residues" evidence="1">
    <location>
        <begin position="47"/>
        <end position="61"/>
    </location>
</feature>
<feature type="non-terminal residue" evidence="2">
    <location>
        <position position="158"/>
    </location>
</feature>
<sequence>MKVQKNIEGVCPAAEEDGHLVQELLVAPASIQREPAHTARPRTNNGSHKEAHRPQRHREVVRQGRGAIHPLLPSSHSPPAVTASQDVDSFPSTLATLSPTPSIMSEPQQTQEGEWRAKLQNLLTKADFEALSDRLGRVVREEVAQLHADLANVEACMS</sequence>
<name>A0AAD1TMK1_PELCU</name>
<keyword evidence="3" id="KW-1185">Reference proteome</keyword>
<organism evidence="2 3">
    <name type="scientific">Pelobates cultripes</name>
    <name type="common">Western spadefoot toad</name>
    <dbReference type="NCBI Taxonomy" id="61616"/>
    <lineage>
        <taxon>Eukaryota</taxon>
        <taxon>Metazoa</taxon>
        <taxon>Chordata</taxon>
        <taxon>Craniata</taxon>
        <taxon>Vertebrata</taxon>
        <taxon>Euteleostomi</taxon>
        <taxon>Amphibia</taxon>
        <taxon>Batrachia</taxon>
        <taxon>Anura</taxon>
        <taxon>Pelobatoidea</taxon>
        <taxon>Pelobatidae</taxon>
        <taxon>Pelobates</taxon>
    </lineage>
</organism>
<dbReference type="AlphaFoldDB" id="A0AAD1TMK1"/>
<reference evidence="2" key="1">
    <citation type="submission" date="2022-03" db="EMBL/GenBank/DDBJ databases">
        <authorList>
            <person name="Alioto T."/>
            <person name="Alioto T."/>
            <person name="Gomez Garrido J."/>
        </authorList>
    </citation>
    <scope>NUCLEOTIDE SEQUENCE</scope>
</reference>